<dbReference type="InterPro" id="IPR036527">
    <property type="entry name" value="SCP2_sterol-bd_dom_sf"/>
</dbReference>
<dbReference type="Pfam" id="PF14863">
    <property type="entry name" value="Alkyl_sulf_dimr"/>
    <property type="match status" value="1"/>
</dbReference>
<dbReference type="CDD" id="cd07710">
    <property type="entry name" value="arylsulfatase_Sdsa1-like_MBL-fold"/>
    <property type="match status" value="1"/>
</dbReference>
<evidence type="ECO:0000256" key="2">
    <source>
        <dbReference type="ARBA" id="ARBA00022801"/>
    </source>
</evidence>
<dbReference type="InterPro" id="IPR038536">
    <property type="entry name" value="Alkyl/aryl-sulf_dimr_sf"/>
</dbReference>
<dbReference type="EMBL" id="FOSK01000003">
    <property type="protein sequence ID" value="SFK20603.1"/>
    <property type="molecule type" value="Genomic_DNA"/>
</dbReference>
<evidence type="ECO:0000259" key="5">
    <source>
        <dbReference type="SMART" id="SM00849"/>
    </source>
</evidence>
<comment type="caution">
    <text evidence="6">The sequence shown here is derived from an EMBL/GenBank/DDBJ whole genome shotgun (WGS) entry which is preliminary data.</text>
</comment>
<dbReference type="InterPro" id="IPR044097">
    <property type="entry name" value="Bds1/SdsA1_MBL-fold"/>
</dbReference>
<dbReference type="Gene3D" id="3.30.1050.10">
    <property type="entry name" value="SCP2 sterol-binding domain"/>
    <property type="match status" value="1"/>
</dbReference>
<name>A0A1I3XM39_9HYPH</name>
<dbReference type="SUPFAM" id="SSF55718">
    <property type="entry name" value="SCP-like"/>
    <property type="match status" value="1"/>
</dbReference>
<evidence type="ECO:0000256" key="1">
    <source>
        <dbReference type="ARBA" id="ARBA00022723"/>
    </source>
</evidence>
<dbReference type="PANTHER" id="PTHR43223:SF1">
    <property type="entry name" value="ALKYL_ARYL-SULFATASE BDS1"/>
    <property type="match status" value="1"/>
</dbReference>
<dbReference type="Pfam" id="PF14864">
    <property type="entry name" value="Alkyl_sulf_C"/>
    <property type="match status" value="1"/>
</dbReference>
<dbReference type="Proteomes" id="UP000199598">
    <property type="component" value="Unassembled WGS sequence"/>
</dbReference>
<organism evidence="6 7">
    <name type="scientific">Pseudovibrio ascidiaceicola</name>
    <dbReference type="NCBI Taxonomy" id="285279"/>
    <lineage>
        <taxon>Bacteria</taxon>
        <taxon>Pseudomonadati</taxon>
        <taxon>Pseudomonadota</taxon>
        <taxon>Alphaproteobacteria</taxon>
        <taxon>Hyphomicrobiales</taxon>
        <taxon>Stappiaceae</taxon>
        <taxon>Pseudovibrio</taxon>
    </lineage>
</organism>
<dbReference type="RefSeq" id="WP_093517923.1">
    <property type="nucleotide sequence ID" value="NZ_FOSK01000003.1"/>
</dbReference>
<keyword evidence="2" id="KW-0378">Hydrolase</keyword>
<dbReference type="InterPro" id="IPR036866">
    <property type="entry name" value="RibonucZ/Hydroxyglut_hydro"/>
</dbReference>
<gene>
    <name evidence="6" type="ORF">SAMN04488518_10322</name>
</gene>
<comment type="similarity">
    <text evidence="4">Belongs to the metallo-beta-lactamase superfamily. Type III sulfatase family.</text>
</comment>
<dbReference type="SUPFAM" id="SSF56281">
    <property type="entry name" value="Metallo-hydrolase/oxidoreductase"/>
    <property type="match status" value="1"/>
</dbReference>
<protein>
    <submittedName>
        <fullName evidence="6">Alkyl sulfatase BDS1, metallo-beta-lactamase superfamily</fullName>
    </submittedName>
</protein>
<evidence type="ECO:0000256" key="4">
    <source>
        <dbReference type="ARBA" id="ARBA00033751"/>
    </source>
</evidence>
<dbReference type="InterPro" id="IPR001279">
    <property type="entry name" value="Metallo-B-lactamas"/>
</dbReference>
<feature type="domain" description="Metallo-beta-lactamase" evidence="5">
    <location>
        <begin position="139"/>
        <end position="361"/>
    </location>
</feature>
<dbReference type="Pfam" id="PF00753">
    <property type="entry name" value="Lactamase_B"/>
    <property type="match status" value="1"/>
</dbReference>
<evidence type="ECO:0000256" key="3">
    <source>
        <dbReference type="ARBA" id="ARBA00022833"/>
    </source>
</evidence>
<dbReference type="InterPro" id="IPR029228">
    <property type="entry name" value="Alkyl_sulf_dimr"/>
</dbReference>
<keyword evidence="1" id="KW-0479">Metal-binding</keyword>
<dbReference type="Gene3D" id="1.25.40.880">
    <property type="entry name" value="Alkyl sulfatase, dimerisation domain"/>
    <property type="match status" value="1"/>
</dbReference>
<keyword evidence="3" id="KW-0862">Zinc</keyword>
<evidence type="ECO:0000313" key="7">
    <source>
        <dbReference type="Proteomes" id="UP000199598"/>
    </source>
</evidence>
<dbReference type="SMART" id="SM00849">
    <property type="entry name" value="Lactamase_B"/>
    <property type="match status" value="1"/>
</dbReference>
<keyword evidence="7" id="KW-1185">Reference proteome</keyword>
<dbReference type="InterPro" id="IPR052195">
    <property type="entry name" value="Bact_Alkyl/Aryl-Sulfatase"/>
</dbReference>
<reference evidence="6 7" key="1">
    <citation type="submission" date="2016-10" db="EMBL/GenBank/DDBJ databases">
        <authorList>
            <person name="Varghese N."/>
            <person name="Submissions S."/>
        </authorList>
    </citation>
    <scope>NUCLEOTIDE SEQUENCE [LARGE SCALE GENOMIC DNA]</scope>
    <source>
        <strain evidence="6 7">DSM 16392</strain>
    </source>
</reference>
<dbReference type="InterPro" id="IPR029229">
    <property type="entry name" value="Alkyl_sulf_C"/>
</dbReference>
<proteinExistence type="inferred from homology"/>
<dbReference type="Gene3D" id="3.60.15.30">
    <property type="entry name" value="Metallo-beta-lactamase domain"/>
    <property type="match status" value="1"/>
</dbReference>
<sequence length="681" mass="76289">MTLNKTKKSLARQILCTTVGVSIAWSVSLTATTAETITKPATRFTGDLYENILKQLHFSDEQDFKDAQAGYLAPLPDGGVVKNAKGDIVYDLSKFDFIMQGSIAPETVNPSLWRQSQLILLSGFFQVSERIFQVRAADLSNITFIEGDEGIIIVDPLISEETARYALELYYAQRGKKPVKAIIYTHSHVDHFGGVRGVVDEADVASGKVKIYAPEGFMEHAVSENVMAGNAMSRRASYMYGNLLPHSPEGQVGAGLGPTTSSGTVTLIPPTDIIKDNGETHKIDGLTFDFWMAQDSEAPSEFFFYIQEFKALCTAEDATHTMHNTYSLRGAKLRDPLGWSKYINEAIYKYGKDVETLFAPHHWHLSGNDVILKHLRNQRDLYRYINDQPLRLANHGFRMTEIAEMLEVPETLQNDWSTRGYYGSFNHNVKSTYVRYLGWFNGNPATLHKYPERLSGPKYVEFMGGPVILLQKAQESFDNGDYRWVAEVLNHLVFAQPDNKDAAQLQADALEQLGYQAESGPWRNFYLSGAKELRSGIQELPAVDTASPDIIRSMDVDLLFDYAAMRLNNTKAGDQQIKLNWVFPDTDQKYAMELQNAALSHIEGYQLDDADATVTLDRSTLDNIMLGMETFDEAIKSGMITVDGEASKLTDLLAMLDSFDFWFNIVRPVPLDKANQSTPSK</sequence>
<accession>A0A1I3XM39</accession>
<dbReference type="PANTHER" id="PTHR43223">
    <property type="entry name" value="ALKYL/ARYL-SULFATASE"/>
    <property type="match status" value="1"/>
</dbReference>
<evidence type="ECO:0000313" key="6">
    <source>
        <dbReference type="EMBL" id="SFK20603.1"/>
    </source>
</evidence>